<protein>
    <submittedName>
        <fullName evidence="1">Uncharacterized protein</fullName>
    </submittedName>
</protein>
<gene>
    <name evidence="1" type="ORF">GU926_03420</name>
</gene>
<name>A0A6P1NWC3_9BACT</name>
<proteinExistence type="predicted"/>
<dbReference type="KEGG" id="nib:GU926_03420"/>
<dbReference type="EMBL" id="CP047897">
    <property type="protein sequence ID" value="QHL86539.1"/>
    <property type="molecule type" value="Genomic_DNA"/>
</dbReference>
<organism evidence="1 2">
    <name type="scientific">Nibribacter ruber</name>
    <dbReference type="NCBI Taxonomy" id="2698458"/>
    <lineage>
        <taxon>Bacteria</taxon>
        <taxon>Pseudomonadati</taxon>
        <taxon>Bacteroidota</taxon>
        <taxon>Cytophagia</taxon>
        <taxon>Cytophagales</taxon>
        <taxon>Hymenobacteraceae</taxon>
        <taxon>Nibribacter</taxon>
    </lineage>
</organism>
<dbReference type="AlphaFoldDB" id="A0A6P1NWC3"/>
<keyword evidence="2" id="KW-1185">Reference proteome</keyword>
<sequence length="63" mass="7073">MKIISFLIIGLGLGWLGTQVDVKGQLALEQHQAKVNHQEMYQTNSKACLPRLKMPEGSLLWPL</sequence>
<accession>A0A6P1NWC3</accession>
<reference evidence="1 2" key="1">
    <citation type="submission" date="2020-01" db="EMBL/GenBank/DDBJ databases">
        <authorList>
            <person name="Kim M."/>
        </authorList>
    </citation>
    <scope>NUCLEOTIDE SEQUENCE [LARGE SCALE GENOMIC DNA]</scope>
    <source>
        <strain evidence="1 2">BT10</strain>
    </source>
</reference>
<evidence type="ECO:0000313" key="2">
    <source>
        <dbReference type="Proteomes" id="UP000464214"/>
    </source>
</evidence>
<dbReference type="Proteomes" id="UP000464214">
    <property type="component" value="Chromosome"/>
</dbReference>
<evidence type="ECO:0000313" key="1">
    <source>
        <dbReference type="EMBL" id="QHL86539.1"/>
    </source>
</evidence>
<dbReference type="RefSeq" id="WP_160689030.1">
    <property type="nucleotide sequence ID" value="NZ_CP047897.1"/>
</dbReference>